<keyword evidence="1" id="KW-1133">Transmembrane helix</keyword>
<protein>
    <recommendedName>
        <fullName evidence="4">Tetratricopeptide repeat protein</fullName>
    </recommendedName>
</protein>
<evidence type="ECO:0000256" key="1">
    <source>
        <dbReference type="SAM" id="Phobius"/>
    </source>
</evidence>
<dbReference type="RefSeq" id="WP_140997852.1">
    <property type="nucleotide sequence ID" value="NZ_VDCZ01000006.1"/>
</dbReference>
<organism evidence="2 3">
    <name type="scientific">Flavobacterium profundi</name>
    <dbReference type="NCBI Taxonomy" id="1774945"/>
    <lineage>
        <taxon>Bacteria</taxon>
        <taxon>Pseudomonadati</taxon>
        <taxon>Bacteroidota</taxon>
        <taxon>Flavobacteriia</taxon>
        <taxon>Flavobacteriales</taxon>
        <taxon>Flavobacteriaceae</taxon>
        <taxon>Flavobacterium</taxon>
    </lineage>
</organism>
<keyword evidence="1" id="KW-0472">Membrane</keyword>
<evidence type="ECO:0000313" key="3">
    <source>
        <dbReference type="Proteomes" id="UP000431264"/>
    </source>
</evidence>
<sequence>MNELIEKYFENNLTSKEQKELEDKLENDAEFRSEFEFYTELKKAVMVSERQKIKNQIQAFETAKKESSAKFTIRKLLPYAALFAIVFSLVLYFSSNQNSNASLYASHFEPYPNVEISNLRNDSNSSSEKEAFTAYDLGDYKLAQELFGKIIETEPKDYLYFYNGICLMELNKYDLALTQFNAITDANSKYYEKGIWFKALANLKLNKVTTTKELLNELVTNYSFKKTEATTLLSKL</sequence>
<dbReference type="Gene3D" id="1.25.40.10">
    <property type="entry name" value="Tetratricopeptide repeat domain"/>
    <property type="match status" value="1"/>
</dbReference>
<evidence type="ECO:0000313" key="2">
    <source>
        <dbReference type="EMBL" id="MVO09477.1"/>
    </source>
</evidence>
<dbReference type="SUPFAM" id="SSF48452">
    <property type="entry name" value="TPR-like"/>
    <property type="match status" value="1"/>
</dbReference>
<name>A0A6I4ISQ3_9FLAO</name>
<dbReference type="Proteomes" id="UP000431264">
    <property type="component" value="Unassembled WGS sequence"/>
</dbReference>
<proteinExistence type="predicted"/>
<accession>A0A6I4ISQ3</accession>
<feature type="transmembrane region" description="Helical" evidence="1">
    <location>
        <begin position="76"/>
        <end position="94"/>
    </location>
</feature>
<keyword evidence="3" id="KW-1185">Reference proteome</keyword>
<dbReference type="EMBL" id="WQLW01000006">
    <property type="protein sequence ID" value="MVO09477.1"/>
    <property type="molecule type" value="Genomic_DNA"/>
</dbReference>
<keyword evidence="1" id="KW-0812">Transmembrane</keyword>
<reference evidence="3" key="1">
    <citation type="submission" date="2019-05" db="EMBL/GenBank/DDBJ databases">
        <title>Flavobacterium profundi sp. nov., isolated from a deep-sea seamount.</title>
        <authorList>
            <person name="Zhang D.-C."/>
        </authorList>
    </citation>
    <scope>NUCLEOTIDE SEQUENCE [LARGE SCALE GENOMIC DNA]</scope>
    <source>
        <strain evidence="3">TP390</strain>
    </source>
</reference>
<comment type="caution">
    <text evidence="2">The sequence shown here is derived from an EMBL/GenBank/DDBJ whole genome shotgun (WGS) entry which is preliminary data.</text>
</comment>
<dbReference type="AlphaFoldDB" id="A0A6I4ISQ3"/>
<dbReference type="OrthoDB" id="979271at2"/>
<gene>
    <name evidence="2" type="ORF">GOQ30_09940</name>
</gene>
<evidence type="ECO:0008006" key="4">
    <source>
        <dbReference type="Google" id="ProtNLM"/>
    </source>
</evidence>
<dbReference type="InterPro" id="IPR011990">
    <property type="entry name" value="TPR-like_helical_dom_sf"/>
</dbReference>